<dbReference type="SUPFAM" id="SSF82714">
    <property type="entry name" value="Multidrug efflux transporter AcrB TolC docking domain, DN and DC subdomains"/>
    <property type="match status" value="2"/>
</dbReference>
<keyword evidence="3" id="KW-1003">Cell membrane</keyword>
<dbReference type="AlphaFoldDB" id="A0A1B2EEF2"/>
<keyword evidence="4" id="KW-0997">Cell inner membrane</keyword>
<feature type="compositionally biased region" description="Basic and acidic residues" evidence="8">
    <location>
        <begin position="1035"/>
        <end position="1053"/>
    </location>
</feature>
<evidence type="ECO:0000256" key="5">
    <source>
        <dbReference type="ARBA" id="ARBA00022692"/>
    </source>
</evidence>
<feature type="transmembrane region" description="Helical" evidence="9">
    <location>
        <begin position="906"/>
        <end position="929"/>
    </location>
</feature>
<feature type="transmembrane region" description="Helical" evidence="9">
    <location>
        <begin position="430"/>
        <end position="450"/>
    </location>
</feature>
<dbReference type="Pfam" id="PF00873">
    <property type="entry name" value="ACR_tran"/>
    <property type="match status" value="1"/>
</dbReference>
<dbReference type="Gene3D" id="3.30.70.1320">
    <property type="entry name" value="Multidrug efflux transporter AcrB pore domain like"/>
    <property type="match status" value="1"/>
</dbReference>
<sequence length="1053" mass="114495">MQVSDLFIRRPVFAVVVSLLLIVGGLAALMNLPVREYPQTDRPVVSVSTVYRGASNEVIESRVTEIIEGAVAGIEGIRQVTSQSQNDRSSVSIEFEVSRDPEAATSDVRDAVSRVSGRLPDGADTPVVRKVDANASAIMWVGVTSTTLDALELSDYLKRVYVDRLSTVPGVANVNLSGERRFAMRIWVDRPALAARGLTVQDLETAIKRQNVELPGGRIESSQREFTVKTDSRLATPEQFSQVIVTNKSGYLVRLGEVARVEVGPEDTRFEFYQSGETAIGMGVVRQSTANTLAVVDGVRQELEELKSSLPPGTTAEIAYDESQFIRASIDGVLHTLVEGVALVILVILVFLRDWRSTIVAMVAIPVSITAAFMVMSFFGASINVLTLLAIVLAIGIVVDDAIVEIENVHRRIEEGQPPLLASFDGAREIGFAVIATTATLMAVFVPLAFMTGNTGKLFREFGITLAASIFFSGVVARTLTPMLCSKLMVPAHGRIQRMTEPVFEKMNGGYRWLLSRALRIPVVLLFIGFLVSLSAYGLFQSLPKEFAPTEDRGAIIVRLQAPEGANLDYTRDRVKEVERALMPLQEQGLVASMLSQVAPGFARPSPVNEGIVIVRLVPWEDRTESQQDIVRQMTPKVSTFPGARVSLVNPPAFGGAGGFGQPIQFVLGGPDYDTIRGWRDLVMQKAQETGKFVNMDSNYRESQPDIRVQIDRQRAADLSVSVEDIGRTLELMFGETEVSTFVSRGDEYPVIMRARPEDRASPNDLTNTFIRAGNGELVPLSSFVTLTESAAPQALNRFDRLRSITIQSSLTPGVSIGEGLEILQQIVRDNLPAEVRIGYTGQSKDFLDSTGAIYVTFAMALLVVFLVLAAQFESWINPFIIMLTVPLAVTGGLLALFITGQTLNIYSQIGMILLIGLMTKNGILIVEFSNQLRERGYSVHDAVLEASVLRLRPILMTSIAMIGGAVPLAWSTGAGAEARNAIGSVIVGGVTVSTMLTVLVVPSIYLLLGGFTKPATYVSEMLDKLRAQTGQVPHGEDLPSRRKEVPPAHPAE</sequence>
<dbReference type="PANTHER" id="PTHR32063">
    <property type="match status" value="1"/>
</dbReference>
<dbReference type="InterPro" id="IPR027463">
    <property type="entry name" value="AcrB_DN_DC_subdom"/>
</dbReference>
<feature type="region of interest" description="Disordered" evidence="8">
    <location>
        <begin position="1030"/>
        <end position="1053"/>
    </location>
</feature>
<evidence type="ECO:0000256" key="3">
    <source>
        <dbReference type="ARBA" id="ARBA00022475"/>
    </source>
</evidence>
<dbReference type="SUPFAM" id="SSF82866">
    <property type="entry name" value="Multidrug efflux transporter AcrB transmembrane domain"/>
    <property type="match status" value="2"/>
</dbReference>
<protein>
    <submittedName>
        <fullName evidence="10">Multidrug transporter AcrB</fullName>
    </submittedName>
</protein>
<dbReference type="InterPro" id="IPR001036">
    <property type="entry name" value="Acrflvin-R"/>
</dbReference>
<feature type="transmembrane region" description="Helical" evidence="9">
    <location>
        <begin position="880"/>
        <end position="900"/>
    </location>
</feature>
<feature type="transmembrane region" description="Helical" evidence="9">
    <location>
        <begin position="853"/>
        <end position="873"/>
    </location>
</feature>
<dbReference type="PANTHER" id="PTHR32063:SF14">
    <property type="entry name" value="BLL4319 PROTEIN"/>
    <property type="match status" value="1"/>
</dbReference>
<evidence type="ECO:0000256" key="9">
    <source>
        <dbReference type="SAM" id="Phobius"/>
    </source>
</evidence>
<dbReference type="Gene3D" id="3.30.70.1440">
    <property type="entry name" value="Multidrug efflux transporter AcrB pore domain"/>
    <property type="match status" value="1"/>
</dbReference>
<feature type="transmembrane region" description="Helical" evidence="9">
    <location>
        <begin position="385"/>
        <end position="404"/>
    </location>
</feature>
<dbReference type="Gene3D" id="3.30.2090.10">
    <property type="entry name" value="Multidrug efflux transporter AcrB TolC docking domain, DN and DC subdomains"/>
    <property type="match status" value="2"/>
</dbReference>
<dbReference type="OrthoDB" id="9807350at2"/>
<proteinExistence type="predicted"/>
<dbReference type="Gene3D" id="3.30.70.1430">
    <property type="entry name" value="Multidrug efflux transporter AcrB pore domain"/>
    <property type="match status" value="2"/>
</dbReference>
<dbReference type="KEGG" id="moc:BB934_08400"/>
<keyword evidence="2" id="KW-0813">Transport</keyword>
<dbReference type="FunFam" id="1.20.1640.10:FF:000001">
    <property type="entry name" value="Efflux pump membrane transporter"/>
    <property type="match status" value="1"/>
</dbReference>
<feature type="transmembrane region" description="Helical" evidence="9">
    <location>
        <begin position="983"/>
        <end position="1009"/>
    </location>
</feature>
<name>A0A1B2EEF2_9HYPH</name>
<feature type="transmembrane region" description="Helical" evidence="9">
    <location>
        <begin position="521"/>
        <end position="540"/>
    </location>
</feature>
<evidence type="ECO:0000313" key="10">
    <source>
        <dbReference type="EMBL" id="ANY78252.1"/>
    </source>
</evidence>
<keyword evidence="5 9" id="KW-0812">Transmembrane</keyword>
<organism evidence="10">
    <name type="scientific">Microvirga ossetica</name>
    <dbReference type="NCBI Taxonomy" id="1882682"/>
    <lineage>
        <taxon>Bacteria</taxon>
        <taxon>Pseudomonadati</taxon>
        <taxon>Pseudomonadota</taxon>
        <taxon>Alphaproteobacteria</taxon>
        <taxon>Hyphomicrobiales</taxon>
        <taxon>Methylobacteriaceae</taxon>
        <taxon>Microvirga</taxon>
    </lineage>
</organism>
<dbReference type="Gene3D" id="1.20.1640.10">
    <property type="entry name" value="Multidrug efflux transporter AcrB transmembrane domain"/>
    <property type="match status" value="2"/>
</dbReference>
<comment type="subcellular location">
    <subcellularLocation>
        <location evidence="1">Cell inner membrane</location>
        <topology evidence="1">Multi-pass membrane protein</topology>
    </subcellularLocation>
</comment>
<evidence type="ECO:0000256" key="4">
    <source>
        <dbReference type="ARBA" id="ARBA00022519"/>
    </source>
</evidence>
<gene>
    <name evidence="10" type="ORF">BB934_08400</name>
</gene>
<feature type="transmembrane region" description="Helical" evidence="9">
    <location>
        <begin position="462"/>
        <end position="480"/>
    </location>
</feature>
<feature type="transmembrane region" description="Helical" evidence="9">
    <location>
        <begin position="12"/>
        <end position="32"/>
    </location>
</feature>
<accession>A0A1B2EEF2</accession>
<evidence type="ECO:0000256" key="6">
    <source>
        <dbReference type="ARBA" id="ARBA00022989"/>
    </source>
</evidence>
<dbReference type="PRINTS" id="PR00702">
    <property type="entry name" value="ACRIFLAVINRP"/>
</dbReference>
<dbReference type="EMBL" id="CP016616">
    <property type="protein sequence ID" value="ANY78252.1"/>
    <property type="molecule type" value="Genomic_DNA"/>
</dbReference>
<feature type="transmembrane region" description="Helical" evidence="9">
    <location>
        <begin position="359"/>
        <end position="379"/>
    </location>
</feature>
<reference evidence="10" key="1">
    <citation type="submission" date="2016-07" db="EMBL/GenBank/DDBJ databases">
        <title>Microvirga ossetica sp. nov. a new species of rhizobia isolated from root nodules of the legume species Vicia alpestris Steven originated from North Ossetia region in the Caucasus.</title>
        <authorList>
            <person name="Safronova V.I."/>
            <person name="Kuznetsova I.G."/>
            <person name="Sazanova A.L."/>
            <person name="Belimov A."/>
            <person name="Andronov E."/>
            <person name="Osledkin Y.S."/>
            <person name="Onishchuk O.P."/>
            <person name="Kurchak O.N."/>
            <person name="Shaposhnikov A.I."/>
            <person name="Willems A."/>
            <person name="Tikhonovich I.A."/>
        </authorList>
    </citation>
    <scope>NUCLEOTIDE SEQUENCE [LARGE SCALE GENOMIC DNA]</scope>
    <source>
        <strain evidence="10">V5/3M</strain>
    </source>
</reference>
<evidence type="ECO:0000256" key="2">
    <source>
        <dbReference type="ARBA" id="ARBA00022448"/>
    </source>
</evidence>
<dbReference type="GO" id="GO:0005886">
    <property type="term" value="C:plasma membrane"/>
    <property type="evidence" value="ECO:0007669"/>
    <property type="project" value="UniProtKB-SubCell"/>
</dbReference>
<feature type="transmembrane region" description="Helical" evidence="9">
    <location>
        <begin position="950"/>
        <end position="971"/>
    </location>
</feature>
<keyword evidence="6 9" id="KW-1133">Transmembrane helix</keyword>
<dbReference type="SUPFAM" id="SSF82693">
    <property type="entry name" value="Multidrug efflux transporter AcrB pore domain, PN1, PN2, PC1 and PC2 subdomains"/>
    <property type="match status" value="3"/>
</dbReference>
<feature type="transmembrane region" description="Helical" evidence="9">
    <location>
        <begin position="332"/>
        <end position="352"/>
    </location>
</feature>
<dbReference type="GO" id="GO:0042910">
    <property type="term" value="F:xenobiotic transmembrane transporter activity"/>
    <property type="evidence" value="ECO:0007669"/>
    <property type="project" value="TreeGrafter"/>
</dbReference>
<evidence type="ECO:0000256" key="7">
    <source>
        <dbReference type="ARBA" id="ARBA00023136"/>
    </source>
</evidence>
<evidence type="ECO:0000256" key="1">
    <source>
        <dbReference type="ARBA" id="ARBA00004429"/>
    </source>
</evidence>
<evidence type="ECO:0000256" key="8">
    <source>
        <dbReference type="SAM" id="MobiDB-lite"/>
    </source>
</evidence>
<dbReference type="RefSeq" id="WP_099509243.1">
    <property type="nucleotide sequence ID" value="NZ_CP016616.1"/>
</dbReference>
<keyword evidence="7 9" id="KW-0472">Membrane</keyword>